<accession>A0A3P1T3S2</accession>
<dbReference type="Gene3D" id="3.80.10.10">
    <property type="entry name" value="Ribonuclease Inhibitor"/>
    <property type="match status" value="1"/>
</dbReference>
<gene>
    <name evidence="1" type="ORF">EII34_15325</name>
</gene>
<dbReference type="AlphaFoldDB" id="A0A3P1T3S2"/>
<dbReference type="OrthoDB" id="6556030at2"/>
<dbReference type="Proteomes" id="UP000280819">
    <property type="component" value="Unassembled WGS sequence"/>
</dbReference>
<protein>
    <submittedName>
        <fullName evidence="1">Uncharacterized protein</fullName>
    </submittedName>
</protein>
<dbReference type="SUPFAM" id="SSF52058">
    <property type="entry name" value="L domain-like"/>
    <property type="match status" value="1"/>
</dbReference>
<dbReference type="InterPro" id="IPR032675">
    <property type="entry name" value="LRR_dom_sf"/>
</dbReference>
<name>A0A3P1T3S2_9ACTN</name>
<comment type="caution">
    <text evidence="1">The sequence shown here is derived from an EMBL/GenBank/DDBJ whole genome shotgun (WGS) entry which is preliminary data.</text>
</comment>
<proteinExistence type="predicted"/>
<evidence type="ECO:0000313" key="2">
    <source>
        <dbReference type="Proteomes" id="UP000280819"/>
    </source>
</evidence>
<dbReference type="EMBL" id="RQZG01000027">
    <property type="protein sequence ID" value="RRD03143.1"/>
    <property type="molecule type" value="Genomic_DNA"/>
</dbReference>
<sequence>MEDLPTPGEVFAWRHERLGLWCAAQVLGRASWRIVAAALAWQGDHAPTLSELTSSPAMQYSCWTLCVAPRPLVAELQEMPDGWVPLGRLPRLVAPPGTELAHDLAEGILWQHRWEQKPPEALHRFVEAATVNDPVTIPTVRDRATGEPVTLHPLQDMALDDTLDQFDPLFTLDDLAVWPTLEELQLTRWHDDLLPWLARSPMVETLSLECHGQTSLDLSRTWLREVRIDTTGLEELRLPRSIDSCTLVGARSPGFRLHAPLAGRWLRLTCSAPLPGQLPQLRELELRHVDQLDLPDLVATHPRLRRLVIEGCPSPLHDLESLTRLPTLTELRLISVLGFRRVPTVWPRLDHLVLQCLPDEVIDQAERDLTRDGLYLATLRHPDWPGYLADHDVPLRRWLGRLSLPHPMGFHVWRTFARARDAIRQAEPDDRPRVATEGIARLRATALMWRGHLGHRERCDLLDAQHRLRAAGNGWTVGVSRHSSY</sequence>
<evidence type="ECO:0000313" key="1">
    <source>
        <dbReference type="EMBL" id="RRD03143.1"/>
    </source>
</evidence>
<reference evidence="1 2" key="1">
    <citation type="submission" date="2018-11" db="EMBL/GenBank/DDBJ databases">
        <title>Genomes From Bacteria Associated with the Canine Oral Cavity: a Test Case for Automated Genome-Based Taxonomic Assignment.</title>
        <authorList>
            <person name="Coil D.A."/>
            <person name="Jospin G."/>
            <person name="Darling A.E."/>
            <person name="Wallis C."/>
            <person name="Davis I.J."/>
            <person name="Harris S."/>
            <person name="Eisen J.A."/>
            <person name="Holcombe L.J."/>
            <person name="O'Flynn C."/>
        </authorList>
    </citation>
    <scope>NUCLEOTIDE SEQUENCE [LARGE SCALE GENOMIC DNA]</scope>
    <source>
        <strain evidence="1 2">OH887_COT-365</strain>
    </source>
</reference>
<dbReference type="RefSeq" id="WP_124846044.1">
    <property type="nucleotide sequence ID" value="NZ_RQZG01000027.1"/>
</dbReference>
<organism evidence="1 2">
    <name type="scientific">Arachnia propionica</name>
    <dbReference type="NCBI Taxonomy" id="1750"/>
    <lineage>
        <taxon>Bacteria</taxon>
        <taxon>Bacillati</taxon>
        <taxon>Actinomycetota</taxon>
        <taxon>Actinomycetes</taxon>
        <taxon>Propionibacteriales</taxon>
        <taxon>Propionibacteriaceae</taxon>
        <taxon>Arachnia</taxon>
    </lineage>
</organism>